<proteinExistence type="predicted"/>
<dbReference type="RefSeq" id="XP_014154027.1">
    <property type="nucleotide sequence ID" value="XM_014298552.1"/>
</dbReference>
<feature type="domain" description="DUF6314" evidence="1">
    <location>
        <begin position="14"/>
        <end position="91"/>
    </location>
</feature>
<gene>
    <name evidence="2" type="ORF">SARC_07512</name>
</gene>
<dbReference type="AlphaFoldDB" id="A0A0L0FTJ1"/>
<evidence type="ECO:0000259" key="1">
    <source>
        <dbReference type="Pfam" id="PF19834"/>
    </source>
</evidence>
<name>A0A0L0FTJ1_9EUKA</name>
<feature type="non-terminal residue" evidence="2">
    <location>
        <position position="1"/>
    </location>
</feature>
<organism evidence="2 3">
    <name type="scientific">Sphaeroforma arctica JP610</name>
    <dbReference type="NCBI Taxonomy" id="667725"/>
    <lineage>
        <taxon>Eukaryota</taxon>
        <taxon>Ichthyosporea</taxon>
        <taxon>Ichthyophonida</taxon>
        <taxon>Sphaeroforma</taxon>
    </lineage>
</organism>
<dbReference type="GeneID" id="25908016"/>
<keyword evidence="3" id="KW-1185">Reference proteome</keyword>
<accession>A0A0L0FTJ1</accession>
<dbReference type="InterPro" id="IPR045632">
    <property type="entry name" value="DUF6314"/>
</dbReference>
<sequence>CTDPTTQSSSNLQITDVFTLGEPFHPLKLRLQSSAGCEKYEVEEQRTENEHWCSPDQYDGTFDGFTADHFSSLWNVSGPAKAYAIQTHYTRLSEC</sequence>
<protein>
    <recommendedName>
        <fullName evidence="1">DUF6314 domain-containing protein</fullName>
    </recommendedName>
</protein>
<evidence type="ECO:0000313" key="3">
    <source>
        <dbReference type="Proteomes" id="UP000054560"/>
    </source>
</evidence>
<dbReference type="Proteomes" id="UP000054560">
    <property type="component" value="Unassembled WGS sequence"/>
</dbReference>
<reference evidence="2 3" key="1">
    <citation type="submission" date="2011-02" db="EMBL/GenBank/DDBJ databases">
        <title>The Genome Sequence of Sphaeroforma arctica JP610.</title>
        <authorList>
            <consortium name="The Broad Institute Genome Sequencing Platform"/>
            <person name="Russ C."/>
            <person name="Cuomo C."/>
            <person name="Young S.K."/>
            <person name="Zeng Q."/>
            <person name="Gargeya S."/>
            <person name="Alvarado L."/>
            <person name="Berlin A."/>
            <person name="Chapman S.B."/>
            <person name="Chen Z."/>
            <person name="Freedman E."/>
            <person name="Gellesch M."/>
            <person name="Goldberg J."/>
            <person name="Griggs A."/>
            <person name="Gujja S."/>
            <person name="Heilman E."/>
            <person name="Heiman D."/>
            <person name="Howarth C."/>
            <person name="Mehta T."/>
            <person name="Neiman D."/>
            <person name="Pearson M."/>
            <person name="Roberts A."/>
            <person name="Saif S."/>
            <person name="Shea T."/>
            <person name="Shenoy N."/>
            <person name="Sisk P."/>
            <person name="Stolte C."/>
            <person name="Sykes S."/>
            <person name="White J."/>
            <person name="Yandava C."/>
            <person name="Burger G."/>
            <person name="Gray M.W."/>
            <person name="Holland P.W.H."/>
            <person name="King N."/>
            <person name="Lang F.B.F."/>
            <person name="Roger A.J."/>
            <person name="Ruiz-Trillo I."/>
            <person name="Haas B."/>
            <person name="Nusbaum C."/>
            <person name="Birren B."/>
        </authorList>
    </citation>
    <scope>NUCLEOTIDE SEQUENCE [LARGE SCALE GENOMIC DNA]</scope>
    <source>
        <strain evidence="2 3">JP610</strain>
    </source>
</reference>
<dbReference type="EMBL" id="KQ242197">
    <property type="protein sequence ID" value="KNC80125.1"/>
    <property type="molecule type" value="Genomic_DNA"/>
</dbReference>
<evidence type="ECO:0000313" key="2">
    <source>
        <dbReference type="EMBL" id="KNC80125.1"/>
    </source>
</evidence>
<dbReference type="Pfam" id="PF19834">
    <property type="entry name" value="DUF6314"/>
    <property type="match status" value="1"/>
</dbReference>